<dbReference type="STRING" id="641665.GCA_002104455_02174"/>
<proteinExistence type="inferred from homology"/>
<dbReference type="SUPFAM" id="SSF111369">
    <property type="entry name" value="HlyD-like secretion proteins"/>
    <property type="match status" value="1"/>
</dbReference>
<accession>A0A1H7TL43</accession>
<gene>
    <name evidence="3" type="ORF">SAMN05216262_1269</name>
</gene>
<comment type="similarity">
    <text evidence="1">Belongs to the membrane fusion protein (MFP) (TC 8.A.1) family.</text>
</comment>
<dbReference type="InterPro" id="IPR006143">
    <property type="entry name" value="RND_pump_MFP"/>
</dbReference>
<dbReference type="Gene3D" id="1.10.287.470">
    <property type="entry name" value="Helix hairpin bin"/>
    <property type="match status" value="1"/>
</dbReference>
<dbReference type="RefSeq" id="WP_092251477.1">
    <property type="nucleotide sequence ID" value="NZ_FOBI01000026.1"/>
</dbReference>
<dbReference type="Gene3D" id="2.40.420.20">
    <property type="match status" value="1"/>
</dbReference>
<sequence>MNRILLLVLVLLMQACSEPEEVSKEVAPVVVQLSAARLTHLSNSYQFPATVSAVKSVDLKFEVSGRLIYESLTEGSQVKKGQVLAKIDPAPFQRKVDESRIRHEDAKRNLKRIKDVFEKNVASQRDYDDAKSQYSLTKIALAKAEQDLSYCTIRAPFDAVIGARYIENDSLIRVGDTLANLQDRSKLHFTFEVPERIMTANAGNRDVKATAHIIGQEDKVFDIHYVEHKTTPDPITQTYGATFALQGEATKLFYQGSRAIVNIKGNIAQAQALAIPLSALVGDRDSGFSVWRFDDTQSRINKVDVKVTDIQGNYALIAKGLNEGDKVVSAAVGQMREGLAVREYKASY</sequence>
<dbReference type="PANTHER" id="PTHR30469">
    <property type="entry name" value="MULTIDRUG RESISTANCE PROTEIN MDTA"/>
    <property type="match status" value="1"/>
</dbReference>
<dbReference type="EMBL" id="FOBI01000026">
    <property type="protein sequence ID" value="SEL85144.1"/>
    <property type="molecule type" value="Genomic_DNA"/>
</dbReference>
<evidence type="ECO:0000259" key="2">
    <source>
        <dbReference type="Pfam" id="PF25917"/>
    </source>
</evidence>
<evidence type="ECO:0000313" key="4">
    <source>
        <dbReference type="Proteomes" id="UP000199297"/>
    </source>
</evidence>
<dbReference type="Pfam" id="PF25917">
    <property type="entry name" value="BSH_RND"/>
    <property type="match status" value="1"/>
</dbReference>
<evidence type="ECO:0000256" key="1">
    <source>
        <dbReference type="ARBA" id="ARBA00009477"/>
    </source>
</evidence>
<dbReference type="NCBIfam" id="TIGR01730">
    <property type="entry name" value="RND_mfp"/>
    <property type="match status" value="1"/>
</dbReference>
<dbReference type="Proteomes" id="UP000199297">
    <property type="component" value="Unassembled WGS sequence"/>
</dbReference>
<reference evidence="4" key="1">
    <citation type="submission" date="2016-10" db="EMBL/GenBank/DDBJ databases">
        <authorList>
            <person name="Varghese N."/>
            <person name="Submissions S."/>
        </authorList>
    </citation>
    <scope>NUCLEOTIDE SEQUENCE [LARGE SCALE GENOMIC DNA]</scope>
    <source>
        <strain evidence="4">CGMCC 1.9127</strain>
    </source>
</reference>
<feature type="domain" description="Multidrug resistance protein MdtA-like barrel-sandwich hybrid" evidence="2">
    <location>
        <begin position="56"/>
        <end position="180"/>
    </location>
</feature>
<name>A0A1H7TL43_9GAMM</name>
<dbReference type="GO" id="GO:0015562">
    <property type="term" value="F:efflux transmembrane transporter activity"/>
    <property type="evidence" value="ECO:0007669"/>
    <property type="project" value="TreeGrafter"/>
</dbReference>
<dbReference type="OrthoDB" id="1185083at2"/>
<dbReference type="PROSITE" id="PS51257">
    <property type="entry name" value="PROKAR_LIPOPROTEIN"/>
    <property type="match status" value="1"/>
</dbReference>
<dbReference type="PANTHER" id="PTHR30469:SF20">
    <property type="entry name" value="EFFLUX RND TRANSPORTER PERIPLASMIC ADAPTOR SUBUNIT"/>
    <property type="match status" value="1"/>
</dbReference>
<organism evidence="3 4">
    <name type="scientific">Colwellia chukchiensis</name>
    <dbReference type="NCBI Taxonomy" id="641665"/>
    <lineage>
        <taxon>Bacteria</taxon>
        <taxon>Pseudomonadati</taxon>
        <taxon>Pseudomonadota</taxon>
        <taxon>Gammaproteobacteria</taxon>
        <taxon>Alteromonadales</taxon>
        <taxon>Colwelliaceae</taxon>
        <taxon>Colwellia</taxon>
    </lineage>
</organism>
<dbReference type="Gene3D" id="2.40.30.170">
    <property type="match status" value="1"/>
</dbReference>
<dbReference type="Gene3D" id="2.40.50.100">
    <property type="match status" value="1"/>
</dbReference>
<dbReference type="AlphaFoldDB" id="A0A1H7TL43"/>
<keyword evidence="4" id="KW-1185">Reference proteome</keyword>
<dbReference type="InterPro" id="IPR058625">
    <property type="entry name" value="MdtA-like_BSH"/>
</dbReference>
<evidence type="ECO:0000313" key="3">
    <source>
        <dbReference type="EMBL" id="SEL85144.1"/>
    </source>
</evidence>
<dbReference type="GO" id="GO:1990281">
    <property type="term" value="C:efflux pump complex"/>
    <property type="evidence" value="ECO:0007669"/>
    <property type="project" value="TreeGrafter"/>
</dbReference>
<protein>
    <submittedName>
        <fullName evidence="3">RND family efflux transporter, MFP subunit</fullName>
    </submittedName>
</protein>